<protein>
    <recommendedName>
        <fullName evidence="11">NB-ARC domain-containing protein</fullName>
    </recommendedName>
</protein>
<dbReference type="InterPro" id="IPR003591">
    <property type="entry name" value="Leu-rich_rpt_typical-subtyp"/>
</dbReference>
<dbReference type="Proteomes" id="UP001603857">
    <property type="component" value="Unassembled WGS sequence"/>
</dbReference>
<evidence type="ECO:0000259" key="7">
    <source>
        <dbReference type="Pfam" id="PF00931"/>
    </source>
</evidence>
<dbReference type="Pfam" id="PF00931">
    <property type="entry name" value="NB-ARC"/>
    <property type="match status" value="1"/>
</dbReference>
<dbReference type="InterPro" id="IPR042197">
    <property type="entry name" value="Apaf_helical"/>
</dbReference>
<keyword evidence="2" id="KW-0433">Leucine-rich repeat</keyword>
<dbReference type="InterPro" id="IPR002182">
    <property type="entry name" value="NB-ARC"/>
</dbReference>
<dbReference type="PANTHER" id="PTHR33463">
    <property type="entry name" value="NB-ARC DOMAIN-CONTAINING PROTEIN-RELATED"/>
    <property type="match status" value="1"/>
</dbReference>
<evidence type="ECO:0008006" key="11">
    <source>
        <dbReference type="Google" id="ProtNLM"/>
    </source>
</evidence>
<dbReference type="FunFam" id="3.40.50.300:FF:001091">
    <property type="entry name" value="Probable disease resistance protein At1g61300"/>
    <property type="match status" value="1"/>
</dbReference>
<keyword evidence="6" id="KW-0067">ATP-binding</keyword>
<keyword evidence="4" id="KW-0547">Nucleotide-binding</keyword>
<evidence type="ECO:0000256" key="5">
    <source>
        <dbReference type="ARBA" id="ARBA00022821"/>
    </source>
</evidence>
<evidence type="ECO:0000313" key="9">
    <source>
        <dbReference type="EMBL" id="KAL2329718.1"/>
    </source>
</evidence>
<dbReference type="GO" id="GO:0006952">
    <property type="term" value="P:defense response"/>
    <property type="evidence" value="ECO:0007669"/>
    <property type="project" value="UniProtKB-KW"/>
</dbReference>
<comment type="caution">
    <text evidence="9">The sequence shown here is derived from an EMBL/GenBank/DDBJ whole genome shotgun (WGS) entry which is preliminary data.</text>
</comment>
<evidence type="ECO:0000256" key="4">
    <source>
        <dbReference type="ARBA" id="ARBA00022741"/>
    </source>
</evidence>
<dbReference type="Gene3D" id="3.40.50.300">
    <property type="entry name" value="P-loop containing nucleotide triphosphate hydrolases"/>
    <property type="match status" value="1"/>
</dbReference>
<dbReference type="EMBL" id="JBGMDY010000006">
    <property type="protein sequence ID" value="KAL2329718.1"/>
    <property type="molecule type" value="Genomic_DNA"/>
</dbReference>
<dbReference type="Gene3D" id="1.10.8.430">
    <property type="entry name" value="Helical domain of apoptotic protease-activating factors"/>
    <property type="match status" value="1"/>
</dbReference>
<evidence type="ECO:0000256" key="3">
    <source>
        <dbReference type="ARBA" id="ARBA00022737"/>
    </source>
</evidence>
<dbReference type="InterPro" id="IPR032675">
    <property type="entry name" value="LRR_dom_sf"/>
</dbReference>
<comment type="similarity">
    <text evidence="1">Belongs to the disease resistance NB-LRR family.</text>
</comment>
<dbReference type="Pfam" id="PF23247">
    <property type="entry name" value="LRR_RPS2"/>
    <property type="match status" value="1"/>
</dbReference>
<evidence type="ECO:0000256" key="6">
    <source>
        <dbReference type="ARBA" id="ARBA00022840"/>
    </source>
</evidence>
<reference evidence="9 10" key="1">
    <citation type="submission" date="2024-08" db="EMBL/GenBank/DDBJ databases">
        <title>Insights into the chromosomal genome structure of Flemingia macrophylla.</title>
        <authorList>
            <person name="Ding Y."/>
            <person name="Zhao Y."/>
            <person name="Bi W."/>
            <person name="Wu M."/>
            <person name="Zhao G."/>
            <person name="Gong Y."/>
            <person name="Li W."/>
            <person name="Zhang P."/>
        </authorList>
    </citation>
    <scope>NUCLEOTIDE SEQUENCE [LARGE SCALE GENOMIC DNA]</scope>
    <source>
        <strain evidence="9">DYQJB</strain>
        <tissue evidence="9">Leaf</tissue>
    </source>
</reference>
<dbReference type="PRINTS" id="PR00364">
    <property type="entry name" value="DISEASERSIST"/>
</dbReference>
<name>A0ABD1M2E0_9FABA</name>
<sequence length="898" mass="103718">MMDPGNSINHQINTQSTTFLAVGEGAHQINDNIEDSIPYQTNEGLEGIVGSEHGVSGSSNDIGGLIRHLNQLEEDIKDQLRLLGLRGKKPKATVDHWLNVLEGLKRRAGDKSQLGSSQIQIMTEELEQHKANMPVVVSNEFVGEGFKENVRKIWELLRDDKVFIIGIHGMGGVGKTFLATYMENEIKRKKAFNHVLWVTVSHDFAIFKLQQQIAERMGVKLYGDDERTRATILASELAKIENSVLILDDVWRYIDLEKMGIPLKMNGIKLIVTSRLKHVCQQMDCQPNDIIPMNCLLYWEGWELFLLKFGHHEFPPEVEEIAKSVINKCNGLPLAINVMARTMKGKYDIHWWKHAFNKLINLEMEEEILTVLKRSYDYLTENVLQECFLHSALVPTDVSKSDWVIKVVESGMLNEKRSLEELIDEGFVIIDELMQHSLLLEYGFERIRMHYPVRNMACHILNESRSCIVKCWQKLIKIPDIREWTDDLEIVSLACNHIKEIVEGTSPECPRLSTLILSSNYISHIPESFFIGMNALTLLDLSFNRTLTSLPNSLSNLKSLISLLLKGCSELKYIPPLGELQELSKLDISYCYSIHKVPLGLENLINLKWLDLSENRITLPGDVLSCLTNMQYLDVRHCSNLKAEDMKWMSMLECFAGHFRGRNNYNNYVRQTLNKDYGPKTYFILFFEDEDYEYDYHYIMYKEFNRRRLYIGDCTELPYLLPRDLVDLRVHYNDKWEYLCAALSSEKPPPLKTIEIDNCKKLKRLFCLGNGCSTCTFIQSQHTADFRILKHQTRMEVFRHLTHFEIHGCDKIEMLLTPELVSSLRQLESIEVRFCESMKEIFGDSPLQVKLPNLTELNLWHLPQLHIVCKQVLLCASQNALFILDCPNLKERPTIVVQ</sequence>
<dbReference type="Gene3D" id="3.80.10.10">
    <property type="entry name" value="Ribonuclease Inhibitor"/>
    <property type="match status" value="2"/>
</dbReference>
<dbReference type="InterPro" id="IPR027417">
    <property type="entry name" value="P-loop_NTPase"/>
</dbReference>
<evidence type="ECO:0000259" key="8">
    <source>
        <dbReference type="Pfam" id="PF23247"/>
    </source>
</evidence>
<gene>
    <name evidence="9" type="ORF">Fmac_017299</name>
</gene>
<dbReference type="AlphaFoldDB" id="A0ABD1M2E0"/>
<feature type="domain" description="Disease resistance protein At4g27190-like leucine-rich repeats" evidence="8">
    <location>
        <begin position="788"/>
        <end position="889"/>
    </location>
</feature>
<evidence type="ECO:0000256" key="1">
    <source>
        <dbReference type="ARBA" id="ARBA00008894"/>
    </source>
</evidence>
<dbReference type="GO" id="GO:0005524">
    <property type="term" value="F:ATP binding"/>
    <property type="evidence" value="ECO:0007669"/>
    <property type="project" value="UniProtKB-KW"/>
</dbReference>
<dbReference type="PROSITE" id="PS51450">
    <property type="entry name" value="LRR"/>
    <property type="match status" value="2"/>
</dbReference>
<dbReference type="InterPro" id="IPR050905">
    <property type="entry name" value="Plant_NBS-LRR"/>
</dbReference>
<keyword evidence="3" id="KW-0677">Repeat</keyword>
<dbReference type="SMART" id="SM00369">
    <property type="entry name" value="LRR_TYP"/>
    <property type="match status" value="3"/>
</dbReference>
<feature type="domain" description="NB-ARC" evidence="7">
    <location>
        <begin position="147"/>
        <end position="310"/>
    </location>
</feature>
<evidence type="ECO:0000256" key="2">
    <source>
        <dbReference type="ARBA" id="ARBA00022614"/>
    </source>
</evidence>
<dbReference type="InterPro" id="IPR001611">
    <property type="entry name" value="Leu-rich_rpt"/>
</dbReference>
<organism evidence="9 10">
    <name type="scientific">Flemingia macrophylla</name>
    <dbReference type="NCBI Taxonomy" id="520843"/>
    <lineage>
        <taxon>Eukaryota</taxon>
        <taxon>Viridiplantae</taxon>
        <taxon>Streptophyta</taxon>
        <taxon>Embryophyta</taxon>
        <taxon>Tracheophyta</taxon>
        <taxon>Spermatophyta</taxon>
        <taxon>Magnoliopsida</taxon>
        <taxon>eudicotyledons</taxon>
        <taxon>Gunneridae</taxon>
        <taxon>Pentapetalae</taxon>
        <taxon>rosids</taxon>
        <taxon>fabids</taxon>
        <taxon>Fabales</taxon>
        <taxon>Fabaceae</taxon>
        <taxon>Papilionoideae</taxon>
        <taxon>50 kb inversion clade</taxon>
        <taxon>NPAAA clade</taxon>
        <taxon>indigoferoid/millettioid clade</taxon>
        <taxon>Phaseoleae</taxon>
        <taxon>Flemingia</taxon>
    </lineage>
</organism>
<dbReference type="PANTHER" id="PTHR33463:SF187">
    <property type="entry name" value="AND NB-ARC DOMAIN DISEASE RESISTANCE PROTEIN, PUTATIVE-RELATED"/>
    <property type="match status" value="1"/>
</dbReference>
<evidence type="ECO:0000313" key="10">
    <source>
        <dbReference type="Proteomes" id="UP001603857"/>
    </source>
</evidence>
<proteinExistence type="inferred from homology"/>
<dbReference type="InterPro" id="IPR057135">
    <property type="entry name" value="At4g27190-like_LRR"/>
</dbReference>
<keyword evidence="5" id="KW-0611">Plant defense</keyword>
<dbReference type="Pfam" id="PF13855">
    <property type="entry name" value="LRR_8"/>
    <property type="match status" value="1"/>
</dbReference>
<accession>A0ABD1M2E0</accession>
<dbReference type="SUPFAM" id="SSF52540">
    <property type="entry name" value="P-loop containing nucleoside triphosphate hydrolases"/>
    <property type="match status" value="1"/>
</dbReference>
<dbReference type="SUPFAM" id="SSF52058">
    <property type="entry name" value="L domain-like"/>
    <property type="match status" value="1"/>
</dbReference>
<keyword evidence="10" id="KW-1185">Reference proteome</keyword>